<keyword evidence="3" id="KW-0540">Nuclease</keyword>
<reference evidence="16" key="2">
    <citation type="submission" date="2020-04" db="EMBL/GenBank/DDBJ databases">
        <authorList>
            <consortium name="NCBI Genome Project"/>
        </authorList>
    </citation>
    <scope>NUCLEOTIDE SEQUENCE</scope>
    <source>
        <strain evidence="16">CBS 342.82</strain>
    </source>
</reference>
<dbReference type="GO" id="GO:0003684">
    <property type="term" value="F:damaged DNA binding"/>
    <property type="evidence" value="ECO:0007669"/>
    <property type="project" value="TreeGrafter"/>
</dbReference>
<evidence type="ECO:0000256" key="7">
    <source>
        <dbReference type="ARBA" id="ARBA00022839"/>
    </source>
</evidence>
<keyword evidence="5" id="KW-0227">DNA damage</keyword>
<evidence type="ECO:0000256" key="2">
    <source>
        <dbReference type="ARBA" id="ARBA00010304"/>
    </source>
</evidence>
<comment type="subcellular location">
    <subcellularLocation>
        <location evidence="1">Nucleus</location>
    </subcellularLocation>
</comment>
<keyword evidence="7" id="KW-0269">Exonuclease</keyword>
<evidence type="ECO:0000256" key="12">
    <source>
        <dbReference type="ARBA" id="ARBA00042677"/>
    </source>
</evidence>
<accession>A0A6J3MEU8</accession>
<dbReference type="GO" id="GO:0035312">
    <property type="term" value="F:5'-3' DNA exonuclease activity"/>
    <property type="evidence" value="ECO:0007669"/>
    <property type="project" value="TreeGrafter"/>
</dbReference>
<dbReference type="Gene3D" id="3.60.15.10">
    <property type="entry name" value="Ribonuclease Z/Hydroxyacylglutathione hydrolase-like"/>
    <property type="match status" value="2"/>
</dbReference>
<dbReference type="OrthoDB" id="5561659at2759"/>
<dbReference type="RefSeq" id="XP_033462423.1">
    <property type="nucleotide sequence ID" value="XM_033602180.1"/>
</dbReference>
<name>A0A6J3MEU8_9PEZI</name>
<feature type="domain" description="DNA repair metallo-beta-lactamase" evidence="14">
    <location>
        <begin position="437"/>
        <end position="469"/>
    </location>
</feature>
<keyword evidence="10" id="KW-0539">Nucleus</keyword>
<dbReference type="GO" id="GO:0006303">
    <property type="term" value="P:double-strand break repair via nonhomologous end joining"/>
    <property type="evidence" value="ECO:0007669"/>
    <property type="project" value="TreeGrafter"/>
</dbReference>
<dbReference type="Pfam" id="PF23023">
    <property type="entry name" value="Anti-Pycsar_Apyc1"/>
    <property type="match status" value="1"/>
</dbReference>
<evidence type="ECO:0000256" key="4">
    <source>
        <dbReference type="ARBA" id="ARBA00022759"/>
    </source>
</evidence>
<comment type="similarity">
    <text evidence="2">Belongs to the DNA repair metallo-beta-lactamase (DRMBL) family.</text>
</comment>
<keyword evidence="15" id="KW-1185">Reference proteome</keyword>
<feature type="compositionally biased region" description="Basic and acidic residues" evidence="13">
    <location>
        <begin position="530"/>
        <end position="542"/>
    </location>
</feature>
<evidence type="ECO:0000256" key="5">
    <source>
        <dbReference type="ARBA" id="ARBA00022763"/>
    </source>
</evidence>
<dbReference type="AlphaFoldDB" id="A0A6J3MEU8"/>
<evidence type="ECO:0000256" key="13">
    <source>
        <dbReference type="SAM" id="MobiDB-lite"/>
    </source>
</evidence>
<dbReference type="GO" id="GO:0005634">
    <property type="term" value="C:nucleus"/>
    <property type="evidence" value="ECO:0007669"/>
    <property type="project" value="UniProtKB-SubCell"/>
</dbReference>
<dbReference type="PANTHER" id="PTHR23240:SF8">
    <property type="entry name" value="PROTEIN ARTEMIS"/>
    <property type="match status" value="1"/>
</dbReference>
<dbReference type="PANTHER" id="PTHR23240">
    <property type="entry name" value="DNA CROSS-LINK REPAIR PROTEIN PSO2/SNM1-RELATED"/>
    <property type="match status" value="1"/>
</dbReference>
<evidence type="ECO:0000256" key="8">
    <source>
        <dbReference type="ARBA" id="ARBA00023172"/>
    </source>
</evidence>
<dbReference type="GO" id="GO:0004519">
    <property type="term" value="F:endonuclease activity"/>
    <property type="evidence" value="ECO:0007669"/>
    <property type="project" value="UniProtKB-KW"/>
</dbReference>
<keyword evidence="4" id="KW-0255">Endonuclease</keyword>
<evidence type="ECO:0000256" key="3">
    <source>
        <dbReference type="ARBA" id="ARBA00022722"/>
    </source>
</evidence>
<reference evidence="16" key="1">
    <citation type="submission" date="2020-01" db="EMBL/GenBank/DDBJ databases">
        <authorList>
            <consortium name="DOE Joint Genome Institute"/>
            <person name="Haridas S."/>
            <person name="Albert R."/>
            <person name="Binder M."/>
            <person name="Bloem J."/>
            <person name="Labutti K."/>
            <person name="Salamov A."/>
            <person name="Andreopoulos B."/>
            <person name="Baker S.E."/>
            <person name="Barry K."/>
            <person name="Bills G."/>
            <person name="Bluhm B.H."/>
            <person name="Cannon C."/>
            <person name="Castanera R."/>
            <person name="Culley D.E."/>
            <person name="Daum C."/>
            <person name="Ezra D."/>
            <person name="Gonzalez J.B."/>
            <person name="Henrissat B."/>
            <person name="Kuo A."/>
            <person name="Liang C."/>
            <person name="Lipzen A."/>
            <person name="Lutzoni F."/>
            <person name="Magnuson J."/>
            <person name="Mondo S."/>
            <person name="Nolan M."/>
            <person name="Ohm R."/>
            <person name="Pangilinan J."/>
            <person name="Park H.-J."/>
            <person name="Ramirez L."/>
            <person name="Alfaro M."/>
            <person name="Sun H."/>
            <person name="Tritt A."/>
            <person name="Yoshinaga Y."/>
            <person name="Zwiers L.-H."/>
            <person name="Turgeon B.G."/>
            <person name="Goodwin S.B."/>
            <person name="Spatafora J.W."/>
            <person name="Crous P.W."/>
            <person name="Grigoriev I.V."/>
        </authorList>
    </citation>
    <scope>NUCLEOTIDE SEQUENCE</scope>
    <source>
        <strain evidence="16">CBS 342.82</strain>
    </source>
</reference>
<feature type="region of interest" description="Disordered" evidence="13">
    <location>
        <begin position="577"/>
        <end position="599"/>
    </location>
</feature>
<dbReference type="Gene3D" id="3.40.50.12650">
    <property type="match status" value="2"/>
</dbReference>
<dbReference type="Pfam" id="PF07522">
    <property type="entry name" value="DRMBL"/>
    <property type="match status" value="1"/>
</dbReference>
<dbReference type="Proteomes" id="UP000504637">
    <property type="component" value="Unplaced"/>
</dbReference>
<evidence type="ECO:0000256" key="11">
    <source>
        <dbReference type="ARBA" id="ARBA00039759"/>
    </source>
</evidence>
<reference evidence="16" key="3">
    <citation type="submission" date="2025-08" db="UniProtKB">
        <authorList>
            <consortium name="RefSeq"/>
        </authorList>
    </citation>
    <scope>IDENTIFICATION</scope>
    <source>
        <strain evidence="16">CBS 342.82</strain>
    </source>
</reference>
<dbReference type="InterPro" id="IPR036866">
    <property type="entry name" value="RibonucZ/Hydroxyglut_hydro"/>
</dbReference>
<keyword evidence="9" id="KW-0234">DNA repair</keyword>
<proteinExistence type="inferred from homology"/>
<protein>
    <recommendedName>
        <fullName evidence="11">Protein artemis</fullName>
    </recommendedName>
    <alternativeName>
        <fullName evidence="12">DNA cross-link repair 1C protein</fullName>
    </alternativeName>
</protein>
<evidence type="ECO:0000256" key="9">
    <source>
        <dbReference type="ARBA" id="ARBA00023204"/>
    </source>
</evidence>
<keyword evidence="8" id="KW-0233">DNA recombination</keyword>
<feature type="compositionally biased region" description="Polar residues" evidence="13">
    <location>
        <begin position="516"/>
        <end position="528"/>
    </location>
</feature>
<organism evidence="16">
    <name type="scientific">Dissoconium aciculare CBS 342.82</name>
    <dbReference type="NCBI Taxonomy" id="1314786"/>
    <lineage>
        <taxon>Eukaryota</taxon>
        <taxon>Fungi</taxon>
        <taxon>Dikarya</taxon>
        <taxon>Ascomycota</taxon>
        <taxon>Pezizomycotina</taxon>
        <taxon>Dothideomycetes</taxon>
        <taxon>Dothideomycetidae</taxon>
        <taxon>Mycosphaerellales</taxon>
        <taxon>Dissoconiaceae</taxon>
        <taxon>Dissoconium</taxon>
    </lineage>
</organism>
<gene>
    <name evidence="16" type="ORF">K489DRAFT_334249</name>
</gene>
<dbReference type="GO" id="GO:0036297">
    <property type="term" value="P:interstrand cross-link repair"/>
    <property type="evidence" value="ECO:0007669"/>
    <property type="project" value="TreeGrafter"/>
</dbReference>
<keyword evidence="6" id="KW-0378">Hydrolase</keyword>
<evidence type="ECO:0000259" key="14">
    <source>
        <dbReference type="Pfam" id="PF07522"/>
    </source>
</evidence>
<evidence type="ECO:0000313" key="16">
    <source>
        <dbReference type="RefSeq" id="XP_033462423.1"/>
    </source>
</evidence>
<evidence type="ECO:0000313" key="15">
    <source>
        <dbReference type="Proteomes" id="UP000504637"/>
    </source>
</evidence>
<sequence>MSTFDGTVQEFPDIQIDQFNRTGSVRAVLANFLSHVHSDHLVGLETCSSFVYCSMATRQIVLRLEERYHRVNFANGRLEVRKRDYTKLKLLLKPLPLETPIEIELAPGNNIRVTLFDANHCIGAVMFLIEGDGKAILYTGDIRAEAWWVDTLTRHPVLLPYVCSSNGGPLKTIDTIYLDTTFASKADPYRDFPSKADGTRELLEKLSKYPSDTIYYFDSWTFGYEDVYQAMASFLNTRIHVDQYKYGLYFALTKSKELRAVEAAKLISTYCGNHLQVGCLTADATQARIHSCEAGTGCDILDQNFVRITPIISRHNGRDMAELGAGGGNGDTDQNRVELETIDSAVIAQLIDLCKRKLAKCPEIAQMVVQMLSNISGTSSTPMVLERDDYDNKLPDDLDAKDLLNVLMRKAQREQSKKSVAEQAGASSLIINNLPSRIRFPYSRHSSYNELCLLIKAFKPKDIFPCTVNEKGWTMAHSMSFMFGHLYDTPLLCRHDQYMLSRAPIARKATKRTNSDDSQGVDTHTTDPNTEERISTEERSREVQPISLDVSSASDVIRKRVKVVEQVLRISDVHHSAPEEFDPSSKIRASSAPTTELPPDTRILNCTADARNIHAPPKQTVEVAHVSSRPESASASCFELVIDDNSQTSHDPVSVESALRSDAYKAAAGIDASWFDINLISLGNHSDSDREL</sequence>
<dbReference type="SUPFAM" id="SSF56281">
    <property type="entry name" value="Metallo-hydrolase/oxidoreductase"/>
    <property type="match status" value="1"/>
</dbReference>
<evidence type="ECO:0000256" key="6">
    <source>
        <dbReference type="ARBA" id="ARBA00022801"/>
    </source>
</evidence>
<feature type="region of interest" description="Disordered" evidence="13">
    <location>
        <begin position="508"/>
        <end position="545"/>
    </location>
</feature>
<evidence type="ECO:0000256" key="10">
    <source>
        <dbReference type="ARBA" id="ARBA00023242"/>
    </source>
</evidence>
<dbReference type="GO" id="GO:0006310">
    <property type="term" value="P:DNA recombination"/>
    <property type="evidence" value="ECO:0007669"/>
    <property type="project" value="UniProtKB-KW"/>
</dbReference>
<evidence type="ECO:0000256" key="1">
    <source>
        <dbReference type="ARBA" id="ARBA00004123"/>
    </source>
</evidence>
<dbReference type="GeneID" id="54359980"/>
<dbReference type="InterPro" id="IPR011084">
    <property type="entry name" value="DRMBL"/>
</dbReference>
<dbReference type="GO" id="GO:0000723">
    <property type="term" value="P:telomere maintenance"/>
    <property type="evidence" value="ECO:0007669"/>
    <property type="project" value="TreeGrafter"/>
</dbReference>